<evidence type="ECO:0000256" key="7">
    <source>
        <dbReference type="SAM" id="Phobius"/>
    </source>
</evidence>
<evidence type="ECO:0000256" key="3">
    <source>
        <dbReference type="ARBA" id="ARBA00022692"/>
    </source>
</evidence>
<dbReference type="PANTHER" id="PTHR36115:SF6">
    <property type="entry name" value="PROLINE-RICH ANTIGEN HOMOLOG"/>
    <property type="match status" value="1"/>
</dbReference>
<feature type="transmembrane region" description="Helical" evidence="7">
    <location>
        <begin position="125"/>
        <end position="144"/>
    </location>
</feature>
<feature type="transmembrane region" description="Helical" evidence="7">
    <location>
        <begin position="101"/>
        <end position="119"/>
    </location>
</feature>
<evidence type="ECO:0000256" key="5">
    <source>
        <dbReference type="ARBA" id="ARBA00023136"/>
    </source>
</evidence>
<feature type="compositionally biased region" description="Low complexity" evidence="6">
    <location>
        <begin position="42"/>
        <end position="75"/>
    </location>
</feature>
<comment type="subcellular location">
    <subcellularLocation>
        <location evidence="1">Cell membrane</location>
        <topology evidence="1">Multi-pass membrane protein</topology>
    </subcellularLocation>
</comment>
<dbReference type="RefSeq" id="WP_255921482.1">
    <property type="nucleotide sequence ID" value="NZ_JANFNG010000014.1"/>
</dbReference>
<sequence length="219" mass="23924">MSYPPGPQDQNPYGQQQPGFGQPQQPQQPQYGYPQQQPPAQPQYGYPQQQPGQPQYGYPQQQQQPGYAQTPYPQQAGYGYGQPGAGAPAEYAGWWQRFGGYFIDAIIAGVPAGIINGIATATNTAALSIVAYLVFIGVWVFHIYREGTTGQSIGKGAVNIRLVRESDGQVLGFGLAFGRKIAHILDALPCYLGFLWPAWDAKKQTFADKIVKTIVIKSQ</sequence>
<keyword evidence="4 7" id="KW-1133">Transmembrane helix</keyword>
<reference evidence="9" key="1">
    <citation type="submission" date="2022-06" db="EMBL/GenBank/DDBJ databases">
        <title>Draft genome sequence of Streptomyces sp. RB6PN25 isolated from peat swamp forest in Thailand.</title>
        <authorList>
            <person name="Duangmal K."/>
            <person name="Klaysubun C."/>
        </authorList>
    </citation>
    <scope>NUCLEOTIDE SEQUENCE</scope>
    <source>
        <strain evidence="9">RB6PN25</strain>
    </source>
</reference>
<keyword evidence="5 7" id="KW-0472">Membrane</keyword>
<evidence type="ECO:0000313" key="9">
    <source>
        <dbReference type="EMBL" id="MCQ4082574.1"/>
    </source>
</evidence>
<evidence type="ECO:0000256" key="1">
    <source>
        <dbReference type="ARBA" id="ARBA00004651"/>
    </source>
</evidence>
<evidence type="ECO:0000256" key="6">
    <source>
        <dbReference type="SAM" id="MobiDB-lite"/>
    </source>
</evidence>
<dbReference type="Pfam" id="PF06271">
    <property type="entry name" value="RDD"/>
    <property type="match status" value="1"/>
</dbReference>
<evidence type="ECO:0000256" key="2">
    <source>
        <dbReference type="ARBA" id="ARBA00022475"/>
    </source>
</evidence>
<proteinExistence type="predicted"/>
<dbReference type="Proteomes" id="UP001057702">
    <property type="component" value="Unassembled WGS sequence"/>
</dbReference>
<name>A0ABT1PY25_9ACTN</name>
<organism evidence="9 10">
    <name type="scientific">Streptomyces humicola</name>
    <dbReference type="NCBI Taxonomy" id="2953240"/>
    <lineage>
        <taxon>Bacteria</taxon>
        <taxon>Bacillati</taxon>
        <taxon>Actinomycetota</taxon>
        <taxon>Actinomycetes</taxon>
        <taxon>Kitasatosporales</taxon>
        <taxon>Streptomycetaceae</taxon>
        <taxon>Streptomyces</taxon>
    </lineage>
</organism>
<accession>A0ABT1PY25</accession>
<protein>
    <submittedName>
        <fullName evidence="9">RDD family protein</fullName>
    </submittedName>
</protein>
<dbReference type="InterPro" id="IPR051791">
    <property type="entry name" value="Pra-immunoreactive"/>
</dbReference>
<keyword evidence="10" id="KW-1185">Reference proteome</keyword>
<evidence type="ECO:0000256" key="4">
    <source>
        <dbReference type="ARBA" id="ARBA00022989"/>
    </source>
</evidence>
<keyword evidence="2" id="KW-1003">Cell membrane</keyword>
<evidence type="ECO:0000313" key="10">
    <source>
        <dbReference type="Proteomes" id="UP001057702"/>
    </source>
</evidence>
<feature type="domain" description="RDD" evidence="8">
    <location>
        <begin position="91"/>
        <end position="211"/>
    </location>
</feature>
<dbReference type="InterPro" id="IPR010432">
    <property type="entry name" value="RDD"/>
</dbReference>
<gene>
    <name evidence="9" type="ORF">NGB36_18690</name>
</gene>
<comment type="caution">
    <text evidence="9">The sequence shown here is derived from an EMBL/GenBank/DDBJ whole genome shotgun (WGS) entry which is preliminary data.</text>
</comment>
<feature type="compositionally biased region" description="Low complexity" evidence="6">
    <location>
        <begin position="12"/>
        <end position="35"/>
    </location>
</feature>
<keyword evidence="3 7" id="KW-0812">Transmembrane</keyword>
<dbReference type="PANTHER" id="PTHR36115">
    <property type="entry name" value="PROLINE-RICH ANTIGEN HOMOLOG-RELATED"/>
    <property type="match status" value="1"/>
</dbReference>
<dbReference type="EMBL" id="JANFNG010000014">
    <property type="protein sequence ID" value="MCQ4082574.1"/>
    <property type="molecule type" value="Genomic_DNA"/>
</dbReference>
<feature type="region of interest" description="Disordered" evidence="6">
    <location>
        <begin position="1"/>
        <end position="75"/>
    </location>
</feature>
<evidence type="ECO:0000259" key="8">
    <source>
        <dbReference type="Pfam" id="PF06271"/>
    </source>
</evidence>